<comment type="caution">
    <text evidence="1">The sequence shown here is derived from an EMBL/GenBank/DDBJ whole genome shotgun (WGS) entry which is preliminary data.</text>
</comment>
<gene>
    <name evidence="1" type="ORF">INT80_12350</name>
</gene>
<reference evidence="1" key="1">
    <citation type="submission" date="2020-11" db="EMBL/GenBank/DDBJ databases">
        <title>Gallibacterium anatis 1637, full genome, WGS.</title>
        <authorList>
            <person name="Laishevtcev A.I."/>
            <person name="Yakimova E.A."/>
            <person name="Petkovich D."/>
            <person name="Stepanova T.V."/>
            <person name="Kalendr R.S."/>
            <person name="Rubalsky E.O."/>
            <person name="Zulkarneev E.R."/>
            <person name="Aleshkin A.V."/>
        </authorList>
    </citation>
    <scope>NUCLEOTIDE SEQUENCE</scope>
    <source>
        <strain evidence="1">1637</strain>
    </source>
</reference>
<evidence type="ECO:0000313" key="1">
    <source>
        <dbReference type="EMBL" id="MBF4102955.1"/>
    </source>
</evidence>
<proteinExistence type="predicted"/>
<sequence>MLMVVTKSLWSDGNDTFRVTGTAKDTGIPNKAGAVDEMKYASLYATNAKNRYGLLVMIKYPLMECLPAHNKVE</sequence>
<dbReference type="EMBL" id="JADION010000041">
    <property type="protein sequence ID" value="MBF4102955.1"/>
    <property type="molecule type" value="Genomic_DNA"/>
</dbReference>
<name>A0A930UTC9_9PAST</name>
<protein>
    <submittedName>
        <fullName evidence="1">Uncharacterized protein</fullName>
    </submittedName>
</protein>
<organism evidence="1">
    <name type="scientific">Gallibacterium anatis</name>
    <dbReference type="NCBI Taxonomy" id="750"/>
    <lineage>
        <taxon>Bacteria</taxon>
        <taxon>Pseudomonadati</taxon>
        <taxon>Pseudomonadota</taxon>
        <taxon>Gammaproteobacteria</taxon>
        <taxon>Pasteurellales</taxon>
        <taxon>Pasteurellaceae</taxon>
        <taxon>Gallibacterium</taxon>
    </lineage>
</organism>
<dbReference type="AlphaFoldDB" id="A0A930UTC9"/>
<accession>A0A930UTC9</accession>